<keyword evidence="2" id="KW-1185">Reference proteome</keyword>
<dbReference type="GO" id="GO:0003677">
    <property type="term" value="F:DNA binding"/>
    <property type="evidence" value="ECO:0007669"/>
    <property type="project" value="UniProtKB-KW"/>
</dbReference>
<proteinExistence type="predicted"/>
<evidence type="ECO:0000313" key="1">
    <source>
        <dbReference type="EMBL" id="APG62023.1"/>
    </source>
</evidence>
<dbReference type="RefSeq" id="WP_072558670.1">
    <property type="nucleotide sequence ID" value="NZ_CP018154.1"/>
</dbReference>
<sequence length="75" mass="8556">MEKILVEYTDLRTVKQLAKEAPFVTESTIRWWIYHANSNGFDAVLIKIGGRVYIDKNSFNKWLEGQRLAAPGDAA</sequence>
<accession>A0A1L3JAD2</accession>
<protein>
    <submittedName>
        <fullName evidence="1">DNA-binding protein</fullName>
    </submittedName>
</protein>
<dbReference type="KEGG" id="sphl:LPB140_03420"/>
<dbReference type="AlphaFoldDB" id="A0A1L3JAD2"/>
<dbReference type="Proteomes" id="UP000242561">
    <property type="component" value="Chromosome"/>
</dbReference>
<organism evidence="1 2">
    <name type="scientific">Sphingorhabdus lutea</name>
    <dbReference type="NCBI Taxonomy" id="1913578"/>
    <lineage>
        <taxon>Bacteria</taxon>
        <taxon>Pseudomonadati</taxon>
        <taxon>Pseudomonadota</taxon>
        <taxon>Alphaproteobacteria</taxon>
        <taxon>Sphingomonadales</taxon>
        <taxon>Sphingomonadaceae</taxon>
        <taxon>Sphingorhabdus</taxon>
    </lineage>
</organism>
<gene>
    <name evidence="1" type="ORF">LPB140_03420</name>
</gene>
<reference evidence="1 2" key="1">
    <citation type="submission" date="2016-11" db="EMBL/GenBank/DDBJ databases">
        <title>Sphingorhabdus sp. LPB0140, isolated from marine environment.</title>
        <authorList>
            <person name="Kim E."/>
            <person name="Yi H."/>
        </authorList>
    </citation>
    <scope>NUCLEOTIDE SEQUENCE [LARGE SCALE GENOMIC DNA]</scope>
    <source>
        <strain evidence="1 2">LPB0140</strain>
    </source>
</reference>
<name>A0A1L3JAD2_9SPHN</name>
<evidence type="ECO:0000313" key="2">
    <source>
        <dbReference type="Proteomes" id="UP000242561"/>
    </source>
</evidence>
<keyword evidence="1" id="KW-0238">DNA-binding</keyword>
<dbReference type="EMBL" id="CP018154">
    <property type="protein sequence ID" value="APG62023.1"/>
    <property type="molecule type" value="Genomic_DNA"/>
</dbReference>